<dbReference type="Gene3D" id="3.80.10.10">
    <property type="entry name" value="Ribonuclease Inhibitor"/>
    <property type="match status" value="1"/>
</dbReference>
<dbReference type="InterPro" id="IPR032675">
    <property type="entry name" value="LRR_dom_sf"/>
</dbReference>
<accession>A0ABS1VY41</accession>
<dbReference type="EMBL" id="JAENHO010000011">
    <property type="protein sequence ID" value="MBL7259395.1"/>
    <property type="molecule type" value="Genomic_DNA"/>
</dbReference>
<name>A0ABS1VY41_9ACTN</name>
<evidence type="ECO:0000313" key="2">
    <source>
        <dbReference type="Proteomes" id="UP000598996"/>
    </source>
</evidence>
<keyword evidence="2" id="KW-1185">Reference proteome</keyword>
<reference evidence="1 2" key="1">
    <citation type="submission" date="2021-01" db="EMBL/GenBank/DDBJ databases">
        <title>Actinoplanes sp. nov. LDG1-01 isolated from lichen.</title>
        <authorList>
            <person name="Saeng-In P."/>
            <person name="Phongsopitanun W."/>
            <person name="Kanchanasin P."/>
            <person name="Yuki M."/>
            <person name="Kudo T."/>
            <person name="Ohkuma M."/>
            <person name="Tanasupawat S."/>
        </authorList>
    </citation>
    <scope>NUCLEOTIDE SEQUENCE [LARGE SCALE GENOMIC DNA]</scope>
    <source>
        <strain evidence="1 2">LDG1-01</strain>
    </source>
</reference>
<evidence type="ECO:0000313" key="1">
    <source>
        <dbReference type="EMBL" id="MBL7259395.1"/>
    </source>
</evidence>
<comment type="caution">
    <text evidence="1">The sequence shown here is derived from an EMBL/GenBank/DDBJ whole genome shotgun (WGS) entry which is preliminary data.</text>
</comment>
<proteinExistence type="predicted"/>
<sequence>MTPHWFLPPNLQHLRLSGDALTTMPEVVREQRSLRVLKMSSTAGCSAGVDGDLHRLTPRFGGEVNRVVLAPQPERGQITALPPWLFEMPGLEWIDVTGQRVAEVSSAGR</sequence>
<dbReference type="SUPFAM" id="SSF52058">
    <property type="entry name" value="L domain-like"/>
    <property type="match status" value="1"/>
</dbReference>
<dbReference type="Proteomes" id="UP000598996">
    <property type="component" value="Unassembled WGS sequence"/>
</dbReference>
<organism evidence="1 2">
    <name type="scientific">Paractinoplanes lichenicola</name>
    <dbReference type="NCBI Taxonomy" id="2802976"/>
    <lineage>
        <taxon>Bacteria</taxon>
        <taxon>Bacillati</taxon>
        <taxon>Actinomycetota</taxon>
        <taxon>Actinomycetes</taxon>
        <taxon>Micromonosporales</taxon>
        <taxon>Micromonosporaceae</taxon>
        <taxon>Paractinoplanes</taxon>
    </lineage>
</organism>
<protein>
    <submittedName>
        <fullName evidence="1">Uncharacterized protein</fullName>
    </submittedName>
</protein>
<gene>
    <name evidence="1" type="ORF">JKJ07_34280</name>
</gene>
<dbReference type="RefSeq" id="WP_202996099.1">
    <property type="nucleotide sequence ID" value="NZ_JAENHO010000011.1"/>
</dbReference>